<keyword evidence="1" id="KW-1277">Toxin-antitoxin system</keyword>
<proteinExistence type="predicted"/>
<evidence type="ECO:0000313" key="2">
    <source>
        <dbReference type="EMBL" id="OHA28717.1"/>
    </source>
</evidence>
<reference evidence="2 3" key="1">
    <citation type="journal article" date="2016" name="Nat. Commun.">
        <title>Thousands of microbial genomes shed light on interconnected biogeochemical processes in an aquifer system.</title>
        <authorList>
            <person name="Anantharaman K."/>
            <person name="Brown C.T."/>
            <person name="Hug L.A."/>
            <person name="Sharon I."/>
            <person name="Castelle C.J."/>
            <person name="Probst A.J."/>
            <person name="Thomas B.C."/>
            <person name="Singh A."/>
            <person name="Wilkins M.J."/>
            <person name="Karaoz U."/>
            <person name="Brodie E.L."/>
            <person name="Williams K.H."/>
            <person name="Hubbard S.S."/>
            <person name="Banfield J.F."/>
        </authorList>
    </citation>
    <scope>NUCLEOTIDE SEQUENCE [LARGE SCALE GENOMIC DNA]</scope>
</reference>
<dbReference type="AlphaFoldDB" id="A0A1G2MXV3"/>
<evidence type="ECO:0000313" key="3">
    <source>
        <dbReference type="Proteomes" id="UP000178089"/>
    </source>
</evidence>
<dbReference type="InterPro" id="IPR035093">
    <property type="entry name" value="RelE/ParE_toxin_dom_sf"/>
</dbReference>
<dbReference type="Proteomes" id="UP000178089">
    <property type="component" value="Unassembled WGS sequence"/>
</dbReference>
<dbReference type="STRING" id="1802315.A3F51_03020"/>
<sequence>MVEIIYKPSFIDKYNGLEKDLQAEVLEKIELFKNPRNHRHLKVHKLHGRLRGRYSFSINYKYRIVFSYISKNQVRLLSIGDHDVYK</sequence>
<accession>A0A1G2MXV3</accession>
<dbReference type="Gene3D" id="3.30.2310.20">
    <property type="entry name" value="RelE-like"/>
    <property type="match status" value="1"/>
</dbReference>
<dbReference type="InterPro" id="IPR007712">
    <property type="entry name" value="RelE/ParE_toxin"/>
</dbReference>
<organism evidence="2 3">
    <name type="scientific">Candidatus Taylorbacteria bacterium RIFCSPHIGHO2_12_FULL_45_16</name>
    <dbReference type="NCBI Taxonomy" id="1802315"/>
    <lineage>
        <taxon>Bacteria</taxon>
        <taxon>Candidatus Tayloriibacteriota</taxon>
    </lineage>
</organism>
<dbReference type="NCBIfam" id="TIGR02385">
    <property type="entry name" value="RelE_StbE"/>
    <property type="match status" value="1"/>
</dbReference>
<protein>
    <recommendedName>
        <fullName evidence="4">Plasmid stabilization protein</fullName>
    </recommendedName>
</protein>
<gene>
    <name evidence="2" type="ORF">A3F51_03020</name>
</gene>
<dbReference type="SUPFAM" id="SSF143011">
    <property type="entry name" value="RelE-like"/>
    <property type="match status" value="1"/>
</dbReference>
<dbReference type="EMBL" id="MHRT01000010">
    <property type="protein sequence ID" value="OHA28717.1"/>
    <property type="molecule type" value="Genomic_DNA"/>
</dbReference>
<evidence type="ECO:0008006" key="4">
    <source>
        <dbReference type="Google" id="ProtNLM"/>
    </source>
</evidence>
<name>A0A1G2MXV3_9BACT</name>
<comment type="caution">
    <text evidence="2">The sequence shown here is derived from an EMBL/GenBank/DDBJ whole genome shotgun (WGS) entry which is preliminary data.</text>
</comment>
<evidence type="ECO:0000256" key="1">
    <source>
        <dbReference type="ARBA" id="ARBA00022649"/>
    </source>
</evidence>